<gene>
    <name evidence="1" type="ORF">ABT39_MTgene4611</name>
</gene>
<dbReference type="EMBL" id="LKAM01000005">
    <property type="protein sequence ID" value="KUM48596.1"/>
    <property type="molecule type" value="Genomic_DNA"/>
</dbReference>
<keyword evidence="1" id="KW-0496">Mitochondrion</keyword>
<accession>A0A101M056</accession>
<organism evidence="1">
    <name type="scientific">Picea glauca</name>
    <name type="common">White spruce</name>
    <name type="synonym">Pinus glauca</name>
    <dbReference type="NCBI Taxonomy" id="3330"/>
    <lineage>
        <taxon>Eukaryota</taxon>
        <taxon>Viridiplantae</taxon>
        <taxon>Streptophyta</taxon>
        <taxon>Embryophyta</taxon>
        <taxon>Tracheophyta</taxon>
        <taxon>Spermatophyta</taxon>
        <taxon>Pinopsida</taxon>
        <taxon>Pinidae</taxon>
        <taxon>Conifers I</taxon>
        <taxon>Pinales</taxon>
        <taxon>Pinaceae</taxon>
        <taxon>Picea</taxon>
    </lineage>
</organism>
<name>A0A101M056_PICGL</name>
<reference evidence="1" key="1">
    <citation type="journal article" date="2015" name="Genome Biol. Evol.">
        <title>Organellar Genomes of White Spruce (Picea glauca): Assembly and Annotation.</title>
        <authorList>
            <person name="Jackman S.D."/>
            <person name="Warren R.L."/>
            <person name="Gibb E.A."/>
            <person name="Vandervalk B.P."/>
            <person name="Mohamadi H."/>
            <person name="Chu J."/>
            <person name="Raymond A."/>
            <person name="Pleasance S."/>
            <person name="Coope R."/>
            <person name="Wildung M.R."/>
            <person name="Ritland C.E."/>
            <person name="Bousquet J."/>
            <person name="Jones S.J."/>
            <person name="Bohlmann J."/>
            <person name="Birol I."/>
        </authorList>
    </citation>
    <scope>NUCLEOTIDE SEQUENCE [LARGE SCALE GENOMIC DNA]</scope>
    <source>
        <tissue evidence="1">Flushing bud</tissue>
    </source>
</reference>
<geneLocation type="mitochondrion" evidence="1"/>
<evidence type="ECO:0008006" key="2">
    <source>
        <dbReference type="Google" id="ProtNLM"/>
    </source>
</evidence>
<evidence type="ECO:0000313" key="1">
    <source>
        <dbReference type="EMBL" id="KUM48596.1"/>
    </source>
</evidence>
<sequence>MGQIYAFRSEHFIRAGRSVSYKDEDLRCENNQPKEPGQRVFIHSKTLDLSSNGVSLRVDPQDPLPSSSSIGVLGVV</sequence>
<proteinExistence type="predicted"/>
<protein>
    <recommendedName>
        <fullName evidence="2">PilZ domain-containing protein</fullName>
    </recommendedName>
</protein>
<dbReference type="AlphaFoldDB" id="A0A101M056"/>
<comment type="caution">
    <text evidence="1">The sequence shown here is derived from an EMBL/GenBank/DDBJ whole genome shotgun (WGS) entry which is preliminary data.</text>
</comment>